<reference evidence="1" key="1">
    <citation type="submission" date="2022-09" db="EMBL/GenBank/DDBJ databases">
        <title>Intensive care unit water sources are persistently colonized with multi-drug resistant bacteria and are the site of extensive horizontal gene transfer of antibiotic resistance genes.</title>
        <authorList>
            <person name="Diorio-Toth L."/>
        </authorList>
    </citation>
    <scope>NUCLEOTIDE SEQUENCE</scope>
    <source>
        <strain evidence="1">GD03920</strain>
    </source>
</reference>
<proteinExistence type="predicted"/>
<name>A0AA42SMH2_ACIJO</name>
<dbReference type="Proteomes" id="UP001159915">
    <property type="component" value="Unassembled WGS sequence"/>
</dbReference>
<protein>
    <submittedName>
        <fullName evidence="1">Uncharacterized protein</fullName>
    </submittedName>
</protein>
<evidence type="ECO:0000313" key="2">
    <source>
        <dbReference type="Proteomes" id="UP001159915"/>
    </source>
</evidence>
<evidence type="ECO:0000313" key="1">
    <source>
        <dbReference type="EMBL" id="MDH0969139.1"/>
    </source>
</evidence>
<dbReference type="AlphaFoldDB" id="A0AA42SMH2"/>
<organism evidence="1 2">
    <name type="scientific">Acinetobacter johnsonii</name>
    <dbReference type="NCBI Taxonomy" id="40214"/>
    <lineage>
        <taxon>Bacteria</taxon>
        <taxon>Pseudomonadati</taxon>
        <taxon>Pseudomonadota</taxon>
        <taxon>Gammaproteobacteria</taxon>
        <taxon>Moraxellales</taxon>
        <taxon>Moraxellaceae</taxon>
        <taxon>Acinetobacter</taxon>
    </lineage>
</organism>
<gene>
    <name evidence="1" type="ORF">N5C10_07635</name>
</gene>
<sequence>MTNRHIYGTVLYNRNKGVLRKEDYIFMRDCLEKHLENMQLSDFDHSQQIDDLKQLFIKLDHTINRL</sequence>
<comment type="caution">
    <text evidence="1">The sequence shown here is derived from an EMBL/GenBank/DDBJ whole genome shotgun (WGS) entry which is preliminary data.</text>
</comment>
<accession>A0AA42SMH2</accession>
<dbReference type="EMBL" id="JAOCBE010000001">
    <property type="protein sequence ID" value="MDH0969139.1"/>
    <property type="molecule type" value="Genomic_DNA"/>
</dbReference>
<dbReference type="RefSeq" id="WP_279670032.1">
    <property type="nucleotide sequence ID" value="NZ_JAOCBE010000001.1"/>
</dbReference>